<accession>A0A379CAY6</accession>
<dbReference type="Proteomes" id="UP000255417">
    <property type="component" value="Unassembled WGS sequence"/>
</dbReference>
<dbReference type="AlphaFoldDB" id="A0A379CAY6"/>
<keyword evidence="2" id="KW-1185">Reference proteome</keyword>
<proteinExistence type="predicted"/>
<evidence type="ECO:0000313" key="2">
    <source>
        <dbReference type="Proteomes" id="UP000255417"/>
    </source>
</evidence>
<dbReference type="EMBL" id="UGTA01000001">
    <property type="protein sequence ID" value="SUB59453.1"/>
    <property type="molecule type" value="Genomic_DNA"/>
</dbReference>
<gene>
    <name evidence="1" type="ORF">NCTC12872_01438</name>
</gene>
<organism evidence="1 2">
    <name type="scientific">Phocoenobacter uteri</name>
    <dbReference type="NCBI Taxonomy" id="146806"/>
    <lineage>
        <taxon>Bacteria</taxon>
        <taxon>Pseudomonadati</taxon>
        <taxon>Pseudomonadota</taxon>
        <taxon>Gammaproteobacteria</taxon>
        <taxon>Pasteurellales</taxon>
        <taxon>Pasteurellaceae</taxon>
        <taxon>Phocoenobacter</taxon>
    </lineage>
</organism>
<sequence>MLNKYLNLEELLLDKIAILFYVEKVNFMFCYDELSIVEIRINKGYYAEPMIL</sequence>
<protein>
    <submittedName>
        <fullName evidence="1">Uncharacterized protein</fullName>
    </submittedName>
</protein>
<name>A0A379CAY6_9PAST</name>
<evidence type="ECO:0000313" key="1">
    <source>
        <dbReference type="EMBL" id="SUB59453.1"/>
    </source>
</evidence>
<reference evidence="1 2" key="1">
    <citation type="submission" date="2018-06" db="EMBL/GenBank/DDBJ databases">
        <authorList>
            <consortium name="Pathogen Informatics"/>
            <person name="Doyle S."/>
        </authorList>
    </citation>
    <scope>NUCLEOTIDE SEQUENCE [LARGE SCALE GENOMIC DNA]</scope>
    <source>
        <strain evidence="1 2">NCTC12872</strain>
    </source>
</reference>